<evidence type="ECO:0000259" key="5">
    <source>
        <dbReference type="PROSITE" id="PS51044"/>
    </source>
</evidence>
<keyword evidence="7" id="KW-1185">Reference proteome</keyword>
<proteinExistence type="predicted"/>
<keyword evidence="3" id="KW-0862">Zinc</keyword>
<evidence type="ECO:0000256" key="2">
    <source>
        <dbReference type="ARBA" id="ARBA00022771"/>
    </source>
</evidence>
<accession>A0ABR2KD87</accession>
<reference evidence="6 7" key="1">
    <citation type="submission" date="2024-04" db="EMBL/GenBank/DDBJ databases">
        <title>Tritrichomonas musculus Genome.</title>
        <authorList>
            <person name="Alves-Ferreira E."/>
            <person name="Grigg M."/>
            <person name="Lorenzi H."/>
            <person name="Galac M."/>
        </authorList>
    </citation>
    <scope>NUCLEOTIDE SEQUENCE [LARGE SCALE GENOMIC DNA]</scope>
    <source>
        <strain evidence="6 7">EAF2021</strain>
    </source>
</reference>
<evidence type="ECO:0000313" key="6">
    <source>
        <dbReference type="EMBL" id="KAK8889094.1"/>
    </source>
</evidence>
<protein>
    <recommendedName>
        <fullName evidence="5">SP-RING-type domain-containing protein</fullName>
    </recommendedName>
</protein>
<dbReference type="InterPro" id="IPR004181">
    <property type="entry name" value="Znf_MIZ"/>
</dbReference>
<dbReference type="Gene3D" id="3.30.40.10">
    <property type="entry name" value="Zinc/RING finger domain, C3HC4 (zinc finger)"/>
    <property type="match status" value="1"/>
</dbReference>
<feature type="domain" description="SP-RING-type" evidence="5">
    <location>
        <begin position="222"/>
        <end position="314"/>
    </location>
</feature>
<dbReference type="CDD" id="cd16650">
    <property type="entry name" value="SP-RING_PIAS-like"/>
    <property type="match status" value="1"/>
</dbReference>
<comment type="caution">
    <text evidence="6">The sequence shown here is derived from an EMBL/GenBank/DDBJ whole genome shotgun (WGS) entry which is preliminary data.</text>
</comment>
<dbReference type="Pfam" id="PF02891">
    <property type="entry name" value="zf-MIZ"/>
    <property type="match status" value="1"/>
</dbReference>
<evidence type="ECO:0000256" key="3">
    <source>
        <dbReference type="ARBA" id="ARBA00022833"/>
    </source>
</evidence>
<evidence type="ECO:0000256" key="1">
    <source>
        <dbReference type="ARBA" id="ARBA00022723"/>
    </source>
</evidence>
<evidence type="ECO:0000256" key="4">
    <source>
        <dbReference type="PROSITE-ProRule" id="PRU00452"/>
    </source>
</evidence>
<keyword evidence="2 4" id="KW-0863">Zinc-finger</keyword>
<organism evidence="6 7">
    <name type="scientific">Tritrichomonas musculus</name>
    <dbReference type="NCBI Taxonomy" id="1915356"/>
    <lineage>
        <taxon>Eukaryota</taxon>
        <taxon>Metamonada</taxon>
        <taxon>Parabasalia</taxon>
        <taxon>Tritrichomonadida</taxon>
        <taxon>Tritrichomonadidae</taxon>
        <taxon>Tritrichomonas</taxon>
    </lineage>
</organism>
<dbReference type="PROSITE" id="PS51044">
    <property type="entry name" value="ZF_SP_RING"/>
    <property type="match status" value="1"/>
</dbReference>
<gene>
    <name evidence="6" type="ORF">M9Y10_033838</name>
</gene>
<dbReference type="Proteomes" id="UP001470230">
    <property type="component" value="Unassembled WGS sequence"/>
</dbReference>
<name>A0ABR2KD87_9EUKA</name>
<sequence>MNPNITSILSKINFNDISRMQPKEISSTSLTNLKKIIEKLDINQITFLFDQSITKAKLIKICSYMYENDRKTFDYLNLLISNLPKTISKIIPQQVIQNQPNINSDATESSFDLVRIPSLFRTSQFQFEPRRLSSSVSRFSQKFPKIESDYYVILNSPNCDKFFMNLTIDSNNVVNSKYPVTSFPINITDSICEGYCHFRVSFHNLNGFVVFAIFTLEMLNPQEIESAIVNGKPHVKGGQWGFCPISHSLIKVPVRGINCSHTDVFDLQSYVDSSLRTAMWECPICGKPLPFDELSVDDDAYKEMRNIALENPDFFMKSFS</sequence>
<dbReference type="InterPro" id="IPR013083">
    <property type="entry name" value="Znf_RING/FYVE/PHD"/>
</dbReference>
<dbReference type="EMBL" id="JAPFFF010000005">
    <property type="protein sequence ID" value="KAK8889094.1"/>
    <property type="molecule type" value="Genomic_DNA"/>
</dbReference>
<keyword evidence="1" id="KW-0479">Metal-binding</keyword>
<dbReference type="PANTHER" id="PTHR10782:SF4">
    <property type="entry name" value="TONALLI, ISOFORM E"/>
    <property type="match status" value="1"/>
</dbReference>
<dbReference type="PANTHER" id="PTHR10782">
    <property type="entry name" value="ZINC FINGER MIZ DOMAIN-CONTAINING PROTEIN"/>
    <property type="match status" value="1"/>
</dbReference>
<evidence type="ECO:0000313" key="7">
    <source>
        <dbReference type="Proteomes" id="UP001470230"/>
    </source>
</evidence>